<keyword evidence="5" id="KW-0444">Lipid biosynthesis</keyword>
<dbReference type="InterPro" id="IPR049941">
    <property type="entry name" value="LPLAT_7/PORCN-like"/>
</dbReference>
<reference evidence="19" key="1">
    <citation type="submission" date="2020-11" db="EMBL/GenBank/DDBJ databases">
        <authorList>
            <person name="Tran Van P."/>
        </authorList>
    </citation>
    <scope>NUCLEOTIDE SEQUENCE</scope>
</reference>
<evidence type="ECO:0000256" key="17">
    <source>
        <dbReference type="ARBA" id="ARBA00038923"/>
    </source>
</evidence>
<protein>
    <recommendedName>
        <fullName evidence="18">Lysophospholipid acyltransferase 5</fullName>
        <ecNumber evidence="16">2.3.1.23</ecNumber>
        <ecNumber evidence="17">2.3.1.n6</ecNumber>
    </recommendedName>
</protein>
<evidence type="ECO:0000256" key="10">
    <source>
        <dbReference type="ARBA" id="ARBA00023098"/>
    </source>
</evidence>
<gene>
    <name evidence="19" type="ORF">CTOB1V02_LOCUS9577</name>
</gene>
<keyword evidence="6" id="KW-0808">Transferase</keyword>
<dbReference type="GO" id="GO:0071617">
    <property type="term" value="F:lysophospholipid acyltransferase activity"/>
    <property type="evidence" value="ECO:0007669"/>
    <property type="project" value="TreeGrafter"/>
</dbReference>
<evidence type="ECO:0000256" key="11">
    <source>
        <dbReference type="ARBA" id="ARBA00023136"/>
    </source>
</evidence>
<dbReference type="GO" id="GO:0016020">
    <property type="term" value="C:membrane"/>
    <property type="evidence" value="ECO:0007669"/>
    <property type="project" value="UniProtKB-SubCell"/>
</dbReference>
<dbReference type="EC" id="2.3.1.n6" evidence="17"/>
<evidence type="ECO:0000256" key="5">
    <source>
        <dbReference type="ARBA" id="ARBA00022516"/>
    </source>
</evidence>
<accession>A0A7R8ZP14</accession>
<evidence type="ECO:0000256" key="8">
    <source>
        <dbReference type="ARBA" id="ARBA00022824"/>
    </source>
</evidence>
<dbReference type="GO" id="GO:0006656">
    <property type="term" value="P:phosphatidylcholine biosynthetic process"/>
    <property type="evidence" value="ECO:0007669"/>
    <property type="project" value="TreeGrafter"/>
</dbReference>
<organism evidence="19">
    <name type="scientific">Cyprideis torosa</name>
    <dbReference type="NCBI Taxonomy" id="163714"/>
    <lineage>
        <taxon>Eukaryota</taxon>
        <taxon>Metazoa</taxon>
        <taxon>Ecdysozoa</taxon>
        <taxon>Arthropoda</taxon>
        <taxon>Crustacea</taxon>
        <taxon>Oligostraca</taxon>
        <taxon>Ostracoda</taxon>
        <taxon>Podocopa</taxon>
        <taxon>Podocopida</taxon>
        <taxon>Cytherocopina</taxon>
        <taxon>Cytheroidea</taxon>
        <taxon>Cytherideidae</taxon>
        <taxon>Cyprideis</taxon>
    </lineage>
</organism>
<dbReference type="EMBL" id="OB663824">
    <property type="protein sequence ID" value="CAD7231733.1"/>
    <property type="molecule type" value="Genomic_DNA"/>
</dbReference>
<evidence type="ECO:0000256" key="1">
    <source>
        <dbReference type="ARBA" id="ARBA00004141"/>
    </source>
</evidence>
<evidence type="ECO:0000256" key="16">
    <source>
        <dbReference type="ARBA" id="ARBA00026120"/>
    </source>
</evidence>
<dbReference type="InterPro" id="IPR004299">
    <property type="entry name" value="MBOAT_fam"/>
</dbReference>
<dbReference type="Pfam" id="PF03062">
    <property type="entry name" value="MBOAT"/>
    <property type="match status" value="1"/>
</dbReference>
<keyword evidence="7" id="KW-0812">Transmembrane</keyword>
<comment type="pathway">
    <text evidence="3">Lipid metabolism; phospholipid metabolism.</text>
</comment>
<evidence type="ECO:0000256" key="4">
    <source>
        <dbReference type="ARBA" id="ARBA00010323"/>
    </source>
</evidence>
<keyword evidence="13" id="KW-1208">Phospholipid metabolism</keyword>
<name>A0A7R8ZP14_9CRUS</name>
<dbReference type="GO" id="GO:0030258">
    <property type="term" value="P:lipid modification"/>
    <property type="evidence" value="ECO:0007669"/>
    <property type="project" value="TreeGrafter"/>
</dbReference>
<comment type="similarity">
    <text evidence="4">Belongs to the membrane-bound acyltransferase family.</text>
</comment>
<comment type="subcellular location">
    <subcellularLocation>
        <location evidence="2">Endoplasmic reticulum</location>
    </subcellularLocation>
    <subcellularLocation>
        <location evidence="1">Membrane</location>
        <topology evidence="1">Multi-pass membrane protein</topology>
    </subcellularLocation>
</comment>
<evidence type="ECO:0000256" key="13">
    <source>
        <dbReference type="ARBA" id="ARBA00023264"/>
    </source>
</evidence>
<dbReference type="AlphaFoldDB" id="A0A7R8ZP14"/>
<keyword evidence="9" id="KW-1133">Transmembrane helix</keyword>
<evidence type="ECO:0000256" key="15">
    <source>
        <dbReference type="ARBA" id="ARBA00025707"/>
    </source>
</evidence>
<comment type="pathway">
    <text evidence="15">Phospholipid metabolism.</text>
</comment>
<evidence type="ECO:0000256" key="6">
    <source>
        <dbReference type="ARBA" id="ARBA00022679"/>
    </source>
</evidence>
<dbReference type="EC" id="2.3.1.23" evidence="16"/>
<keyword evidence="8" id="KW-0256">Endoplasmic reticulum</keyword>
<keyword evidence="10" id="KW-0443">Lipid metabolism</keyword>
<dbReference type="GO" id="GO:0047184">
    <property type="term" value="F:1-acylglycerophosphocholine O-acyltransferase activity"/>
    <property type="evidence" value="ECO:0007669"/>
    <property type="project" value="UniProtKB-EC"/>
</dbReference>
<keyword evidence="11" id="KW-0472">Membrane</keyword>
<sequence>MASPLQPLADYLEMDLPGLRLLLSFISGYALAFAYRQFVRGSRATVQHLYFMVSGMSLVVFNYGVDLFHSLFCILSFYGTLLVLGPTLVTAVITFAFQTSYLLIGYYFTETETYDIKWTMPHCVLTLRLIAVAFDVYDGHRPPKELSKEQQRLCISDRMSLLELLAHCYYPTAVLVGPQFSLRHYRNYISGDLYKSDFNPATTGATLPVDFETAATKSPEIPPTTRSAMAKFGVGFCYIVFYQYGRQQLPYEYIFGPEFKDLNFFWKVSMIFCWGKVNMAKYILCWLLQEGASIVMGIGYSGTDKDGHHTWKAFRNIDFWGFETASEYTDMIKVFNINTNTWVARYVYKRLRFLNNRHLSQLGALVFLALWHGFHSGYYVIFFNEFVVVNSERAMKDVFTRNSQFVWFFSKSLFRYPWFVLKRLFLWTGLTFAVCPFLLLSYDKWFPIYCSLYFYWYILYIPGNFPIFIRWLSDIVPPDLDVEGSSVKGPSPSMSPLPQVEAAADGINGTVSHAKGD</sequence>
<evidence type="ECO:0000256" key="18">
    <source>
        <dbReference type="ARBA" id="ARBA00039721"/>
    </source>
</evidence>
<evidence type="ECO:0000256" key="9">
    <source>
        <dbReference type="ARBA" id="ARBA00022989"/>
    </source>
</evidence>
<evidence type="ECO:0000313" key="19">
    <source>
        <dbReference type="EMBL" id="CAD7231733.1"/>
    </source>
</evidence>
<proteinExistence type="inferred from homology"/>
<dbReference type="OrthoDB" id="5974730at2759"/>
<evidence type="ECO:0000256" key="14">
    <source>
        <dbReference type="ARBA" id="ARBA00023315"/>
    </source>
</evidence>
<keyword evidence="14" id="KW-0012">Acyltransferase</keyword>
<evidence type="ECO:0000256" key="7">
    <source>
        <dbReference type="ARBA" id="ARBA00022692"/>
    </source>
</evidence>
<dbReference type="PANTHER" id="PTHR13906">
    <property type="entry name" value="PORCUPINE"/>
    <property type="match status" value="1"/>
</dbReference>
<dbReference type="GO" id="GO:0005783">
    <property type="term" value="C:endoplasmic reticulum"/>
    <property type="evidence" value="ECO:0007669"/>
    <property type="project" value="UniProtKB-SubCell"/>
</dbReference>
<keyword evidence="12" id="KW-0594">Phospholipid biosynthesis</keyword>
<evidence type="ECO:0000256" key="3">
    <source>
        <dbReference type="ARBA" id="ARBA00005074"/>
    </source>
</evidence>
<dbReference type="PANTHER" id="PTHR13906:SF14">
    <property type="entry name" value="LYSOPHOSPHOLIPID ACYLTRANSFERASE 5"/>
    <property type="match status" value="1"/>
</dbReference>
<evidence type="ECO:0000256" key="12">
    <source>
        <dbReference type="ARBA" id="ARBA00023209"/>
    </source>
</evidence>
<evidence type="ECO:0000256" key="2">
    <source>
        <dbReference type="ARBA" id="ARBA00004240"/>
    </source>
</evidence>